<dbReference type="InterPro" id="IPR036259">
    <property type="entry name" value="MFS_trans_sf"/>
</dbReference>
<proteinExistence type="predicted"/>
<feature type="transmembrane region" description="Helical" evidence="7">
    <location>
        <begin position="220"/>
        <end position="241"/>
    </location>
</feature>
<comment type="caution">
    <text evidence="9">The sequence shown here is derived from an EMBL/GenBank/DDBJ whole genome shotgun (WGS) entry which is preliminary data.</text>
</comment>
<evidence type="ECO:0000313" key="10">
    <source>
        <dbReference type="Proteomes" id="UP001217918"/>
    </source>
</evidence>
<evidence type="ECO:0000256" key="4">
    <source>
        <dbReference type="ARBA" id="ARBA00022989"/>
    </source>
</evidence>
<evidence type="ECO:0000313" key="9">
    <source>
        <dbReference type="EMBL" id="KAK2073403.1"/>
    </source>
</evidence>
<feature type="transmembrane region" description="Helical" evidence="7">
    <location>
        <begin position="442"/>
        <end position="461"/>
    </location>
</feature>
<feature type="compositionally biased region" description="Pro residues" evidence="6">
    <location>
        <begin position="31"/>
        <end position="43"/>
    </location>
</feature>
<dbReference type="PANTHER" id="PTHR23502">
    <property type="entry name" value="MAJOR FACILITATOR SUPERFAMILY"/>
    <property type="match status" value="1"/>
</dbReference>
<sequence>MRKYLDRRSFRFLPRPENDPLSHGTPKSHRTPPPPPPPPPVPLSPRAAAAPYTVFGALQRRYIIYLVGFLTLASTLTANIYLPLIYDLAAHYHTSIHDIYLTMTVYIIVQALAPSLFCPVSDTYGRRPAFLATLLIYTAASAALALSYPAGSYAVLTALRALQSMGGSAATSLAFSVASDLAPRATRGTLIGPVQAWNSLGPCLGPALGGLIVWGTGEPLWCFVALAVFGAVAVLLVGWTLPETARAVVGDGSIAARGWWRTWWCVPTARGAAAADDAKAKTQEDGRDACVEPVHTKALRDLSDSDSDAEPEPEAPPRPAHDMHAAVTGRGTFVSPRPWASLTVLCHADTVLVLWVAGAAYALGYTVNSAVPLLLADYGLSPLAASLCFLPGGAGVIAGSLLAGRLMDHNWRRVAETRGLPTAAAQGDPDADFPVEEARTRFALAWLLALTGLVALLGWAVHARAPLAATLALLALVGALQAVTYQAFQGYAVDLFPRAAGRAVAANNMVKCALSAAMMAVLQPLLDRLGAGCFFTALALAHGGLSMAMVLALQRWGPRWRRAREGKA</sequence>
<feature type="region of interest" description="Disordered" evidence="6">
    <location>
        <begin position="1"/>
        <end position="43"/>
    </location>
</feature>
<dbReference type="InterPro" id="IPR011701">
    <property type="entry name" value="MFS"/>
</dbReference>
<feature type="transmembrane region" description="Helical" evidence="7">
    <location>
        <begin position="383"/>
        <end position="403"/>
    </location>
</feature>
<evidence type="ECO:0000256" key="1">
    <source>
        <dbReference type="ARBA" id="ARBA00004141"/>
    </source>
</evidence>
<dbReference type="InterPro" id="IPR020846">
    <property type="entry name" value="MFS_dom"/>
</dbReference>
<evidence type="ECO:0000259" key="8">
    <source>
        <dbReference type="PROSITE" id="PS50850"/>
    </source>
</evidence>
<evidence type="ECO:0000256" key="2">
    <source>
        <dbReference type="ARBA" id="ARBA00022448"/>
    </source>
</evidence>
<keyword evidence="3 7" id="KW-0812">Transmembrane</keyword>
<name>A0AAD9I915_9PEZI</name>
<feature type="domain" description="Major facilitator superfamily (MFS) profile" evidence="8">
    <location>
        <begin position="63"/>
        <end position="556"/>
    </location>
</feature>
<feature type="transmembrane region" description="Helical" evidence="7">
    <location>
        <begin position="500"/>
        <end position="523"/>
    </location>
</feature>
<reference evidence="9" key="1">
    <citation type="journal article" date="2023" name="Mol. Plant Microbe Interact.">
        <title>Elucidating the Obligate Nature and Biological Capacity of an Invasive Fungal Corn Pathogen.</title>
        <authorList>
            <person name="MacCready J.S."/>
            <person name="Roggenkamp E.M."/>
            <person name="Gdanetz K."/>
            <person name="Chilvers M.I."/>
        </authorList>
    </citation>
    <scope>NUCLEOTIDE SEQUENCE</scope>
    <source>
        <strain evidence="9">PM02</strain>
    </source>
</reference>
<evidence type="ECO:0000256" key="6">
    <source>
        <dbReference type="SAM" id="MobiDB-lite"/>
    </source>
</evidence>
<evidence type="ECO:0000256" key="7">
    <source>
        <dbReference type="SAM" id="Phobius"/>
    </source>
</evidence>
<feature type="region of interest" description="Disordered" evidence="6">
    <location>
        <begin position="301"/>
        <end position="323"/>
    </location>
</feature>
<feature type="compositionally biased region" description="Acidic residues" evidence="6">
    <location>
        <begin position="304"/>
        <end position="313"/>
    </location>
</feature>
<organism evidence="9 10">
    <name type="scientific">Phyllachora maydis</name>
    <dbReference type="NCBI Taxonomy" id="1825666"/>
    <lineage>
        <taxon>Eukaryota</taxon>
        <taxon>Fungi</taxon>
        <taxon>Dikarya</taxon>
        <taxon>Ascomycota</taxon>
        <taxon>Pezizomycotina</taxon>
        <taxon>Sordariomycetes</taxon>
        <taxon>Sordariomycetidae</taxon>
        <taxon>Phyllachorales</taxon>
        <taxon>Phyllachoraceae</taxon>
        <taxon>Phyllachora</taxon>
    </lineage>
</organism>
<dbReference type="Pfam" id="PF07690">
    <property type="entry name" value="MFS_1"/>
    <property type="match status" value="1"/>
</dbReference>
<feature type="transmembrane region" description="Helical" evidence="7">
    <location>
        <begin position="98"/>
        <end position="117"/>
    </location>
</feature>
<dbReference type="PROSITE" id="PS50850">
    <property type="entry name" value="MFS"/>
    <property type="match status" value="1"/>
</dbReference>
<comment type="subcellular location">
    <subcellularLocation>
        <location evidence="1">Membrane</location>
        <topology evidence="1">Multi-pass membrane protein</topology>
    </subcellularLocation>
</comment>
<accession>A0AAD9I915</accession>
<evidence type="ECO:0000256" key="3">
    <source>
        <dbReference type="ARBA" id="ARBA00022692"/>
    </source>
</evidence>
<dbReference type="EMBL" id="JAQQPM010000007">
    <property type="protein sequence ID" value="KAK2073403.1"/>
    <property type="molecule type" value="Genomic_DNA"/>
</dbReference>
<dbReference type="SUPFAM" id="SSF103473">
    <property type="entry name" value="MFS general substrate transporter"/>
    <property type="match status" value="1"/>
</dbReference>
<keyword evidence="5 7" id="KW-0472">Membrane</keyword>
<protein>
    <recommendedName>
        <fullName evidence="8">Major facilitator superfamily (MFS) profile domain-containing protein</fullName>
    </recommendedName>
</protein>
<keyword evidence="2" id="KW-0813">Transport</keyword>
<feature type="transmembrane region" description="Helical" evidence="7">
    <location>
        <begin position="467"/>
        <end position="488"/>
    </location>
</feature>
<keyword evidence="10" id="KW-1185">Reference proteome</keyword>
<dbReference type="Gene3D" id="1.20.1250.20">
    <property type="entry name" value="MFS general substrate transporter like domains"/>
    <property type="match status" value="1"/>
</dbReference>
<dbReference type="GO" id="GO:0005886">
    <property type="term" value="C:plasma membrane"/>
    <property type="evidence" value="ECO:0007669"/>
    <property type="project" value="TreeGrafter"/>
</dbReference>
<keyword evidence="4 7" id="KW-1133">Transmembrane helix</keyword>
<feature type="compositionally biased region" description="Basic and acidic residues" evidence="6">
    <location>
        <begin position="1"/>
        <end position="20"/>
    </location>
</feature>
<feature type="transmembrane region" description="Helical" evidence="7">
    <location>
        <begin position="529"/>
        <end position="553"/>
    </location>
</feature>
<feature type="transmembrane region" description="Helical" evidence="7">
    <location>
        <begin position="62"/>
        <end position="86"/>
    </location>
</feature>
<gene>
    <name evidence="9" type="ORF">P8C59_007691</name>
</gene>
<evidence type="ECO:0000256" key="5">
    <source>
        <dbReference type="ARBA" id="ARBA00023136"/>
    </source>
</evidence>
<dbReference type="Proteomes" id="UP001217918">
    <property type="component" value="Unassembled WGS sequence"/>
</dbReference>
<dbReference type="PANTHER" id="PTHR23502:SF51">
    <property type="entry name" value="QUINIDINE RESISTANCE PROTEIN 1-RELATED"/>
    <property type="match status" value="1"/>
</dbReference>
<dbReference type="GO" id="GO:0022857">
    <property type="term" value="F:transmembrane transporter activity"/>
    <property type="evidence" value="ECO:0007669"/>
    <property type="project" value="InterPro"/>
</dbReference>
<feature type="transmembrane region" description="Helical" evidence="7">
    <location>
        <begin position="129"/>
        <end position="150"/>
    </location>
</feature>
<feature type="transmembrane region" description="Helical" evidence="7">
    <location>
        <begin position="339"/>
        <end position="363"/>
    </location>
</feature>
<dbReference type="AlphaFoldDB" id="A0AAD9I915"/>